<dbReference type="PATRIC" id="fig|1357400.3.peg.871"/>
<dbReference type="eggNOG" id="COG1729">
    <property type="taxonomic scope" value="Bacteria"/>
</dbReference>
<dbReference type="STRING" id="1357400.HMPREF2086_00637"/>
<feature type="coiled-coil region" evidence="2">
    <location>
        <begin position="36"/>
        <end position="140"/>
    </location>
</feature>
<reference evidence="5 6" key="1">
    <citation type="journal article" date="2014" name="Genome Announc.">
        <title>Draft genome sequences of six enterohepatic helicobacter species isolated from humans and one from rhesus macaques.</title>
        <authorList>
            <person name="Shen Z."/>
            <person name="Sheh A."/>
            <person name="Young S.K."/>
            <person name="Abouelliel A."/>
            <person name="Ward D.V."/>
            <person name="Earl A.M."/>
            <person name="Fox J.G."/>
        </authorList>
    </citation>
    <scope>NUCLEOTIDE SEQUENCE [LARGE SCALE GENOMIC DNA]</scope>
    <source>
        <strain evidence="5 6">MIT 99-5501</strain>
    </source>
</reference>
<dbReference type="Gene3D" id="1.25.40.10">
    <property type="entry name" value="Tetratricopeptide repeat domain"/>
    <property type="match status" value="1"/>
</dbReference>
<organism evidence="5 6">
    <name type="scientific">Helicobacter macacae MIT 99-5501</name>
    <dbReference type="NCBI Taxonomy" id="1357400"/>
    <lineage>
        <taxon>Bacteria</taxon>
        <taxon>Pseudomonadati</taxon>
        <taxon>Campylobacterota</taxon>
        <taxon>Epsilonproteobacteria</taxon>
        <taxon>Campylobacterales</taxon>
        <taxon>Helicobacteraceae</taxon>
        <taxon>Helicobacter</taxon>
    </lineage>
</organism>
<dbReference type="SMART" id="SM00028">
    <property type="entry name" value="TPR"/>
    <property type="match status" value="1"/>
</dbReference>
<accession>V8CAX4</accession>
<dbReference type="Pfam" id="PF13174">
    <property type="entry name" value="TPR_6"/>
    <property type="match status" value="1"/>
</dbReference>
<sequence>MTKVKISSVFVFFTALPALAFFCVLVAEPSAFELQSGATKKELKNLQTTNKNLENIAIDYNTRIQTLEQSQEGLQSVIEGQSLRIKNLLDLANGQEMRIKTLESNLDSASATISELQTQVKSLTTKLNEMSALNAKANSEILKKLESIDSTAQPKASQQKAGQPKADEAKVADSKSGEPSTAKSADDAPASEFPKEFKHLPKKEVYEQAQKLYRQKGFEAASERYKWLAEGEYKSAFCYYMLGEIAYKQAKYKEAIIFFKRSVAIDSEASYMPVVLWHTAWSFKYTKDTQNYEKFLDLLIGSYPDSEQGKKAKNLKNQTKKETK</sequence>
<keyword evidence="1" id="KW-0802">TPR repeat</keyword>
<keyword evidence="6" id="KW-1185">Reference proteome</keyword>
<protein>
    <submittedName>
        <fullName evidence="5">Uncharacterized protein</fullName>
    </submittedName>
</protein>
<dbReference type="PROSITE" id="PS50005">
    <property type="entry name" value="TPR"/>
    <property type="match status" value="1"/>
</dbReference>
<dbReference type="Gene3D" id="1.10.287.1490">
    <property type="match status" value="1"/>
</dbReference>
<dbReference type="OrthoDB" id="5338882at2"/>
<feature type="compositionally biased region" description="Basic and acidic residues" evidence="3">
    <location>
        <begin position="165"/>
        <end position="176"/>
    </location>
</feature>
<proteinExistence type="predicted"/>
<dbReference type="Proteomes" id="UP000018731">
    <property type="component" value="Unassembled WGS sequence"/>
</dbReference>
<feature type="signal peptide" evidence="4">
    <location>
        <begin position="1"/>
        <end position="20"/>
    </location>
</feature>
<dbReference type="HOGENOM" id="CLU_066841_0_0_7"/>
<evidence type="ECO:0000256" key="3">
    <source>
        <dbReference type="SAM" id="MobiDB-lite"/>
    </source>
</evidence>
<evidence type="ECO:0000256" key="1">
    <source>
        <dbReference type="PROSITE-ProRule" id="PRU00339"/>
    </source>
</evidence>
<name>V8CAX4_9HELI</name>
<dbReference type="SUPFAM" id="SSF48452">
    <property type="entry name" value="TPR-like"/>
    <property type="match status" value="1"/>
</dbReference>
<evidence type="ECO:0000256" key="2">
    <source>
        <dbReference type="SAM" id="Coils"/>
    </source>
</evidence>
<dbReference type="EMBL" id="AZJI01000004">
    <property type="protein sequence ID" value="ETD23891.1"/>
    <property type="molecule type" value="Genomic_DNA"/>
</dbReference>
<keyword evidence="4" id="KW-0732">Signal</keyword>
<feature type="chain" id="PRO_5005714764" evidence="4">
    <location>
        <begin position="21"/>
        <end position="324"/>
    </location>
</feature>
<feature type="repeat" description="TPR" evidence="1">
    <location>
        <begin position="236"/>
        <end position="269"/>
    </location>
</feature>
<feature type="compositionally biased region" description="Polar residues" evidence="3">
    <location>
        <begin position="149"/>
        <end position="161"/>
    </location>
</feature>
<evidence type="ECO:0000256" key="4">
    <source>
        <dbReference type="SAM" id="SignalP"/>
    </source>
</evidence>
<dbReference type="AlphaFoldDB" id="V8CAX4"/>
<evidence type="ECO:0000313" key="5">
    <source>
        <dbReference type="EMBL" id="ETD23891.1"/>
    </source>
</evidence>
<feature type="region of interest" description="Disordered" evidence="3">
    <location>
        <begin position="149"/>
        <end position="193"/>
    </location>
</feature>
<keyword evidence="2" id="KW-0175">Coiled coil</keyword>
<feature type="region of interest" description="Disordered" evidence="3">
    <location>
        <begin position="304"/>
        <end position="324"/>
    </location>
</feature>
<dbReference type="InterPro" id="IPR019734">
    <property type="entry name" value="TPR_rpt"/>
</dbReference>
<gene>
    <name evidence="5" type="ORF">HMPREF2086_00637</name>
</gene>
<dbReference type="RefSeq" id="WP_023927362.1">
    <property type="nucleotide sequence ID" value="NZ_KI669454.1"/>
</dbReference>
<evidence type="ECO:0000313" key="6">
    <source>
        <dbReference type="Proteomes" id="UP000018731"/>
    </source>
</evidence>
<comment type="caution">
    <text evidence="5">The sequence shown here is derived from an EMBL/GenBank/DDBJ whole genome shotgun (WGS) entry which is preliminary data.</text>
</comment>
<dbReference type="InterPro" id="IPR011990">
    <property type="entry name" value="TPR-like_helical_dom_sf"/>
</dbReference>